<dbReference type="Proteomes" id="UP000029488">
    <property type="component" value="Chromosome"/>
</dbReference>
<dbReference type="Proteomes" id="UP001224533">
    <property type="component" value="Chromosome"/>
</dbReference>
<dbReference type="FunFam" id="1.10.10.2830:FF:000001">
    <property type="entry name" value="Chromosome partitioning protein ParB"/>
    <property type="match status" value="1"/>
</dbReference>
<evidence type="ECO:0000259" key="10">
    <source>
        <dbReference type="SMART" id="SM00470"/>
    </source>
</evidence>
<dbReference type="NCBIfam" id="TIGR04285">
    <property type="entry name" value="nucleoid_noc"/>
    <property type="match status" value="1"/>
</dbReference>
<dbReference type="KEGG" id="lsj:LSJ_1653c"/>
<dbReference type="InterPro" id="IPR036086">
    <property type="entry name" value="ParB/Sulfiredoxin_sf"/>
</dbReference>
<accession>A0A089QK11</accession>
<name>A0A089QK11_9LACO</name>
<organism evidence="11 15">
    <name type="scientific">Ligilactobacillus salivarius</name>
    <dbReference type="NCBI Taxonomy" id="1624"/>
    <lineage>
        <taxon>Bacteria</taxon>
        <taxon>Bacillati</taxon>
        <taxon>Bacillota</taxon>
        <taxon>Bacilli</taxon>
        <taxon>Lactobacillales</taxon>
        <taxon>Lactobacillaceae</taxon>
        <taxon>Ligilactobacillus</taxon>
    </lineage>
</organism>
<reference evidence="14 18" key="3">
    <citation type="submission" date="2022-12" db="EMBL/GenBank/DDBJ databases">
        <title>Assessment of beneficial effects and identification of host adaptation-associated genes of Ligilactobacillus salivarius isolated from Meles meles.</title>
        <authorList>
            <person name="Wang Y."/>
        </authorList>
    </citation>
    <scope>NUCLEOTIDE SEQUENCE [LARGE SCALE GENOMIC DNA]</scope>
    <source>
        <strain evidence="14 18">S35</strain>
    </source>
</reference>
<evidence type="ECO:0000256" key="4">
    <source>
        <dbReference type="ARBA" id="ARBA00022618"/>
    </source>
</evidence>
<dbReference type="EMBL" id="NBEB01000073">
    <property type="protein sequence ID" value="OQQ82352.1"/>
    <property type="molecule type" value="Genomic_DNA"/>
</dbReference>
<keyword evidence="4" id="KW-0132">Cell division</keyword>
<evidence type="ECO:0000313" key="15">
    <source>
        <dbReference type="Proteomes" id="UP000029488"/>
    </source>
</evidence>
<evidence type="ECO:0000256" key="7">
    <source>
        <dbReference type="ARBA" id="ARBA00023210"/>
    </source>
</evidence>
<dbReference type="Gene3D" id="3.90.1530.30">
    <property type="match status" value="1"/>
</dbReference>
<evidence type="ECO:0000313" key="12">
    <source>
        <dbReference type="EMBL" id="OQQ82352.1"/>
    </source>
</evidence>
<comment type="subcellular location">
    <subcellularLocation>
        <location evidence="1">Cytoplasm</location>
        <location evidence="1">Nucleoid</location>
    </subcellularLocation>
</comment>
<dbReference type="Proteomes" id="UP000192638">
    <property type="component" value="Unassembled WGS sequence"/>
</dbReference>
<dbReference type="FunFam" id="3.90.1530.30:FF:000001">
    <property type="entry name" value="Chromosome partitioning protein ParB"/>
    <property type="match status" value="1"/>
</dbReference>
<keyword evidence="6" id="KW-0238">DNA-binding</keyword>
<dbReference type="GO" id="GO:0005694">
    <property type="term" value="C:chromosome"/>
    <property type="evidence" value="ECO:0007669"/>
    <property type="project" value="TreeGrafter"/>
</dbReference>
<keyword evidence="8" id="KW-0131">Cell cycle</keyword>
<dbReference type="Gene3D" id="1.10.10.2830">
    <property type="match status" value="1"/>
</dbReference>
<gene>
    <name evidence="11" type="primary">parB</name>
    <name evidence="14" type="synonym">noc</name>
    <name evidence="13" type="ORF">B6U56_08390</name>
    <name evidence="12" type="ORF">B6U60_08015</name>
    <name evidence="11" type="ORF">LSJ_1653c</name>
    <name evidence="14" type="ORF">O2U02_00740</name>
</gene>
<dbReference type="Proteomes" id="UP000192575">
    <property type="component" value="Unassembled WGS sequence"/>
</dbReference>
<evidence type="ECO:0000256" key="9">
    <source>
        <dbReference type="SAM" id="MobiDB-lite"/>
    </source>
</evidence>
<dbReference type="SUPFAM" id="SSF110849">
    <property type="entry name" value="ParB/Sulfiredoxin"/>
    <property type="match status" value="1"/>
</dbReference>
<evidence type="ECO:0000313" key="13">
    <source>
        <dbReference type="EMBL" id="OQQ89848.1"/>
    </source>
</evidence>
<evidence type="ECO:0000256" key="6">
    <source>
        <dbReference type="ARBA" id="ARBA00023125"/>
    </source>
</evidence>
<evidence type="ECO:0000256" key="8">
    <source>
        <dbReference type="ARBA" id="ARBA00023306"/>
    </source>
</evidence>
<dbReference type="PANTHER" id="PTHR33375">
    <property type="entry name" value="CHROMOSOME-PARTITIONING PROTEIN PARB-RELATED"/>
    <property type="match status" value="1"/>
</dbReference>
<dbReference type="AlphaFoldDB" id="A0A089QK11"/>
<dbReference type="InterPro" id="IPR050336">
    <property type="entry name" value="Chromosome_partition/occlusion"/>
</dbReference>
<dbReference type="GO" id="GO:0009295">
    <property type="term" value="C:nucleoid"/>
    <property type="evidence" value="ECO:0007669"/>
    <property type="project" value="UniProtKB-SubCell"/>
</dbReference>
<keyword evidence="5" id="KW-0159">Chromosome partition</keyword>
<proteinExistence type="inferred from homology"/>
<dbReference type="SUPFAM" id="SSF109709">
    <property type="entry name" value="KorB DNA-binding domain-like"/>
    <property type="match status" value="1"/>
</dbReference>
<protein>
    <submittedName>
        <fullName evidence="11">Chromosome partitioning protein</fullName>
    </submittedName>
    <submittedName>
        <fullName evidence="12">Nucleoid occlusion protein</fullName>
    </submittedName>
</protein>
<feature type="region of interest" description="Disordered" evidence="9">
    <location>
        <begin position="1"/>
        <end position="20"/>
    </location>
</feature>
<reference evidence="11 15" key="1">
    <citation type="journal article" date="2014" name="BMC Genomics">
        <title>Unusual genome complexity in Lactobacillus salivarius JCM1046.</title>
        <authorList>
            <person name="Raftis E.J."/>
            <person name="Forde B.M."/>
            <person name="Claesson M.J."/>
            <person name="O'Toole P.W."/>
        </authorList>
    </citation>
    <scope>NUCLEOTIDE SEQUENCE [LARGE SCALE GENOMIC DNA]</scope>
    <source>
        <strain evidence="11 15">JCM1046</strain>
    </source>
</reference>
<dbReference type="NCBIfam" id="TIGR00180">
    <property type="entry name" value="parB_part"/>
    <property type="match status" value="1"/>
</dbReference>
<dbReference type="CDD" id="cd16393">
    <property type="entry name" value="SPO0J_N"/>
    <property type="match status" value="1"/>
</dbReference>
<evidence type="ECO:0000256" key="1">
    <source>
        <dbReference type="ARBA" id="ARBA00004453"/>
    </source>
</evidence>
<dbReference type="EMBL" id="NBEF01000025">
    <property type="protein sequence ID" value="OQQ89848.1"/>
    <property type="molecule type" value="Genomic_DNA"/>
</dbReference>
<dbReference type="Pfam" id="PF02195">
    <property type="entry name" value="ParB_N"/>
    <property type="match status" value="1"/>
</dbReference>
<evidence type="ECO:0000256" key="2">
    <source>
        <dbReference type="ARBA" id="ARBA00006295"/>
    </source>
</evidence>
<evidence type="ECO:0000256" key="3">
    <source>
        <dbReference type="ARBA" id="ARBA00022490"/>
    </source>
</evidence>
<evidence type="ECO:0000313" key="11">
    <source>
        <dbReference type="EMBL" id="AIR11296.1"/>
    </source>
</evidence>
<dbReference type="Pfam" id="PF17762">
    <property type="entry name" value="HTH_ParB"/>
    <property type="match status" value="1"/>
</dbReference>
<dbReference type="InterPro" id="IPR041468">
    <property type="entry name" value="HTH_ParB/Spo0J"/>
</dbReference>
<dbReference type="RefSeq" id="WP_034982451.1">
    <property type="nucleotide sequence ID" value="NZ_CP007646.1"/>
</dbReference>
<dbReference type="InterPro" id="IPR004437">
    <property type="entry name" value="ParB/RepB/Spo0J"/>
</dbReference>
<dbReference type="GO" id="GO:0000917">
    <property type="term" value="P:division septum assembly"/>
    <property type="evidence" value="ECO:0007669"/>
    <property type="project" value="UniProtKB-KW"/>
</dbReference>
<evidence type="ECO:0000313" key="16">
    <source>
        <dbReference type="Proteomes" id="UP000192575"/>
    </source>
</evidence>
<feature type="domain" description="ParB-like N-terminal" evidence="10">
    <location>
        <begin position="23"/>
        <end position="113"/>
    </location>
</feature>
<dbReference type="EMBL" id="CP007646">
    <property type="protein sequence ID" value="AIR11296.1"/>
    <property type="molecule type" value="Genomic_DNA"/>
</dbReference>
<sequence>MAFSFFKSKKEEKVEDDTQEKVQELPIEQVEVNEDQPRQVFSEESIAELAETIQSHGLLQPIIVRPIGDNKYQIIAGERRYRAIKKLNWQKIPAIVKKMDEKEAASMAVIENLQREGLTAIEEAESYRKLMDLNQLTQLELARAIGKSQAFVANKLRLLKLSPLVQRAILQRKISERHGRSIVSLPEKKQVEILKKIVDKKLSVKETEKIVAQLKTPPVKKEKKKTNRKGTALDWRLAENTIKESIKLASENGIELKTSEEDHGEFHRIIIDIPVKSKKK</sequence>
<comment type="similarity">
    <text evidence="2">Belongs to the ParB family.</text>
</comment>
<dbReference type="InterPro" id="IPR023705">
    <property type="entry name" value="Nucleoid_occlusion_protein"/>
</dbReference>
<keyword evidence="7" id="KW-0717">Septation</keyword>
<reference evidence="16 17" key="2">
    <citation type="submission" date="2017-03" db="EMBL/GenBank/DDBJ databases">
        <title>Phylogenomics and comparative genomics of Lactobacillus salivarius, a mammalian gut commensal.</title>
        <authorList>
            <person name="Harris H.M."/>
        </authorList>
    </citation>
    <scope>NUCLEOTIDE SEQUENCE [LARGE SCALE GENOMIC DNA]</scope>
    <source>
        <strain evidence="13 16">JCM 1047</strain>
        <strain evidence="12 17">LMG 14477</strain>
    </source>
</reference>
<dbReference type="GO" id="GO:0007059">
    <property type="term" value="P:chromosome segregation"/>
    <property type="evidence" value="ECO:0007669"/>
    <property type="project" value="UniProtKB-KW"/>
</dbReference>
<evidence type="ECO:0000313" key="18">
    <source>
        <dbReference type="Proteomes" id="UP001224533"/>
    </source>
</evidence>
<dbReference type="EMBL" id="CP114509">
    <property type="protein sequence ID" value="WHS17788.1"/>
    <property type="molecule type" value="Genomic_DNA"/>
</dbReference>
<keyword evidence="3" id="KW-0963">Cytoplasm</keyword>
<evidence type="ECO:0000313" key="17">
    <source>
        <dbReference type="Proteomes" id="UP000192638"/>
    </source>
</evidence>
<dbReference type="InterPro" id="IPR003115">
    <property type="entry name" value="ParB_N"/>
</dbReference>
<dbReference type="GO" id="GO:0003677">
    <property type="term" value="F:DNA binding"/>
    <property type="evidence" value="ECO:0007669"/>
    <property type="project" value="UniProtKB-KW"/>
</dbReference>
<evidence type="ECO:0000313" key="14">
    <source>
        <dbReference type="EMBL" id="WHS17788.1"/>
    </source>
</evidence>
<dbReference type="PANTHER" id="PTHR33375:SF1">
    <property type="entry name" value="CHROMOSOME-PARTITIONING PROTEIN PARB-RELATED"/>
    <property type="match status" value="1"/>
</dbReference>
<dbReference type="SMART" id="SM00470">
    <property type="entry name" value="ParB"/>
    <property type="match status" value="1"/>
</dbReference>
<evidence type="ECO:0000256" key="5">
    <source>
        <dbReference type="ARBA" id="ARBA00022829"/>
    </source>
</evidence>